<dbReference type="InterPro" id="IPR007487">
    <property type="entry name" value="ABC_transpt-TYRBP-like"/>
</dbReference>
<feature type="signal peptide" evidence="1">
    <location>
        <begin position="1"/>
        <end position="23"/>
    </location>
</feature>
<gene>
    <name evidence="2" type="ORF">FXV83_14490</name>
</gene>
<organism evidence="2 3">
    <name type="scientific">Bradyrhizobium hipponense</name>
    <dbReference type="NCBI Taxonomy" id="2605638"/>
    <lineage>
        <taxon>Bacteria</taxon>
        <taxon>Pseudomonadati</taxon>
        <taxon>Pseudomonadota</taxon>
        <taxon>Alphaproteobacteria</taxon>
        <taxon>Hyphomicrobiales</taxon>
        <taxon>Nitrobacteraceae</taxon>
        <taxon>Bradyrhizobium</taxon>
    </lineage>
</organism>
<dbReference type="AlphaFoldDB" id="A0A5S4YPC4"/>
<protein>
    <submittedName>
        <fullName evidence="2">ABC transporter substrate-binding protein</fullName>
    </submittedName>
</protein>
<dbReference type="Pfam" id="PF04392">
    <property type="entry name" value="ABC_sub_bind"/>
    <property type="match status" value="1"/>
</dbReference>
<evidence type="ECO:0000313" key="3">
    <source>
        <dbReference type="Proteomes" id="UP000324797"/>
    </source>
</evidence>
<dbReference type="CDD" id="cd06325">
    <property type="entry name" value="PBP1_ABC_unchar_transporter"/>
    <property type="match status" value="1"/>
</dbReference>
<accession>A0A5S4YPC4</accession>
<evidence type="ECO:0000256" key="1">
    <source>
        <dbReference type="SAM" id="SignalP"/>
    </source>
</evidence>
<dbReference type="EMBL" id="VSTH01000047">
    <property type="protein sequence ID" value="TYO65883.1"/>
    <property type="molecule type" value="Genomic_DNA"/>
</dbReference>
<name>A0A5S4YPC4_9BRAD</name>
<dbReference type="PANTHER" id="PTHR35271">
    <property type="entry name" value="ABC TRANSPORTER, SUBSTRATE-BINDING LIPOPROTEIN-RELATED"/>
    <property type="match status" value="1"/>
</dbReference>
<dbReference type="RefSeq" id="WP_148739992.1">
    <property type="nucleotide sequence ID" value="NZ_VSTH01000047.1"/>
</dbReference>
<dbReference type="SUPFAM" id="SSF53822">
    <property type="entry name" value="Periplasmic binding protein-like I"/>
    <property type="match status" value="1"/>
</dbReference>
<reference evidence="2 3" key="1">
    <citation type="submission" date="2019-08" db="EMBL/GenBank/DDBJ databases">
        <title>Bradyrhizobium hipponensis sp. nov., a rhizobium isolated from a Lupinus angustifolius root nodule in Tunisia.</title>
        <authorList>
            <person name="Off K."/>
            <person name="Rejili M."/>
            <person name="Mars M."/>
            <person name="Brachmann A."/>
            <person name="Marin M."/>
        </authorList>
    </citation>
    <scope>NUCLEOTIDE SEQUENCE [LARGE SCALE GENOMIC DNA]</scope>
    <source>
        <strain evidence="3">aSej3</strain>
    </source>
</reference>
<evidence type="ECO:0000313" key="2">
    <source>
        <dbReference type="EMBL" id="TYO65883.1"/>
    </source>
</evidence>
<feature type="chain" id="PRO_5024434265" evidence="1">
    <location>
        <begin position="24"/>
        <end position="326"/>
    </location>
</feature>
<comment type="caution">
    <text evidence="2">The sequence shown here is derived from an EMBL/GenBank/DDBJ whole genome shotgun (WGS) entry which is preliminary data.</text>
</comment>
<dbReference type="PANTHER" id="PTHR35271:SF1">
    <property type="entry name" value="ABC TRANSPORTER, SUBSTRATE-BINDING LIPOPROTEIN"/>
    <property type="match status" value="1"/>
</dbReference>
<dbReference type="InterPro" id="IPR028082">
    <property type="entry name" value="Peripla_BP_I"/>
</dbReference>
<proteinExistence type="predicted"/>
<keyword evidence="1" id="KW-0732">Signal</keyword>
<dbReference type="Proteomes" id="UP000324797">
    <property type="component" value="Unassembled WGS sequence"/>
</dbReference>
<dbReference type="Gene3D" id="3.40.50.2300">
    <property type="match status" value="2"/>
</dbReference>
<sequence length="326" mass="34805">MKRREFVSLVGSSAAAWPLAAWAQHPTTPVIGFINGTSPQGYGHFVAAFRSGLAETGYIEGQNVAIEYRWADGHYERLQALAADLVDRRVTVIVATSTPANLIAKKATTRIPVVFTTSSDPVELGLVASLDRPGGNVTGAVTLNVEVVSKRLELLHELVPTASVVAALVNPVNPNAKTQSRALEAAARTIGLQLETVSASTESEIDAALAQLAERRTGALLIDTDAFLFSRRAQLVDLTKRYAISTIFDRREYAEAGGLVSYGGSVEDVYRLAGIYTGRILKGEKPADLPVIQSTALQLIVNLKTANTLGITVPTSLLARANEVIE</sequence>
<keyword evidence="3" id="KW-1185">Reference proteome</keyword>